<dbReference type="InterPro" id="IPR015883">
    <property type="entry name" value="Glyco_hydro_20_cat"/>
</dbReference>
<reference evidence="7" key="1">
    <citation type="journal article" date="2019" name="Int. J. Syst. Evol. Microbiol.">
        <title>The Global Catalogue of Microorganisms (GCM) 10K type strain sequencing project: providing services to taxonomists for standard genome sequencing and annotation.</title>
        <authorList>
            <consortium name="The Broad Institute Genomics Platform"/>
            <consortium name="The Broad Institute Genome Sequencing Center for Infectious Disease"/>
            <person name="Wu L."/>
            <person name="Ma J."/>
        </authorList>
    </citation>
    <scope>NUCLEOTIDE SEQUENCE [LARGE SCALE GENOMIC DNA]</scope>
    <source>
        <strain evidence="7">CCUG 66188</strain>
    </source>
</reference>
<protein>
    <recommendedName>
        <fullName evidence="3">beta-N-acetylhexosaminidase</fullName>
        <ecNumber evidence="3">3.2.1.52</ecNumber>
    </recommendedName>
</protein>
<gene>
    <name evidence="6" type="ORF">ACFO6W_23020</name>
</gene>
<dbReference type="Gene3D" id="2.60.120.260">
    <property type="entry name" value="Galactose-binding domain-like"/>
    <property type="match status" value="1"/>
</dbReference>
<evidence type="ECO:0000256" key="3">
    <source>
        <dbReference type="ARBA" id="ARBA00012663"/>
    </source>
</evidence>
<organism evidence="6 7">
    <name type="scientific">Dysgonomonas termitidis</name>
    <dbReference type="NCBI Taxonomy" id="1516126"/>
    <lineage>
        <taxon>Bacteria</taxon>
        <taxon>Pseudomonadati</taxon>
        <taxon>Bacteroidota</taxon>
        <taxon>Bacteroidia</taxon>
        <taxon>Bacteroidales</taxon>
        <taxon>Dysgonomonadaceae</taxon>
        <taxon>Dysgonomonas</taxon>
    </lineage>
</organism>
<dbReference type="Gene3D" id="3.20.20.80">
    <property type="entry name" value="Glycosidases"/>
    <property type="match status" value="1"/>
</dbReference>
<comment type="similarity">
    <text evidence="2">Belongs to the glycosyl hydrolase 20 family.</text>
</comment>
<dbReference type="EC" id="3.2.1.52" evidence="3"/>
<evidence type="ECO:0000259" key="5">
    <source>
        <dbReference type="Pfam" id="PF00728"/>
    </source>
</evidence>
<accession>A0ABV9L224</accession>
<keyword evidence="7" id="KW-1185">Reference proteome</keyword>
<dbReference type="EMBL" id="JBHSGN010000144">
    <property type="protein sequence ID" value="MFC4676557.1"/>
    <property type="molecule type" value="Genomic_DNA"/>
</dbReference>
<dbReference type="PRINTS" id="PR00738">
    <property type="entry name" value="GLHYDRLASE20"/>
</dbReference>
<dbReference type="CDD" id="cd06563">
    <property type="entry name" value="GH20_chitobiase-like"/>
    <property type="match status" value="1"/>
</dbReference>
<dbReference type="SUPFAM" id="SSF51445">
    <property type="entry name" value="(Trans)glycosidases"/>
    <property type="match status" value="1"/>
</dbReference>
<dbReference type="PANTHER" id="PTHR22600:SF57">
    <property type="entry name" value="BETA-N-ACETYLHEXOSAMINIDASE"/>
    <property type="match status" value="1"/>
</dbReference>
<keyword evidence="4" id="KW-0378">Hydrolase</keyword>
<dbReference type="PANTHER" id="PTHR22600">
    <property type="entry name" value="BETA-HEXOSAMINIDASE"/>
    <property type="match status" value="1"/>
</dbReference>
<dbReference type="Pfam" id="PF00728">
    <property type="entry name" value="Glyco_hydro_20"/>
    <property type="match status" value="1"/>
</dbReference>
<dbReference type="InterPro" id="IPR025705">
    <property type="entry name" value="Beta_hexosaminidase_sua/sub"/>
</dbReference>
<dbReference type="RefSeq" id="WP_380000946.1">
    <property type="nucleotide sequence ID" value="NZ_JBHSGN010000144.1"/>
</dbReference>
<comment type="caution">
    <text evidence="6">The sequence shown here is derived from an EMBL/GenBank/DDBJ whole genome shotgun (WGS) entry which is preliminary data.</text>
</comment>
<comment type="catalytic activity">
    <reaction evidence="1">
        <text>Hydrolysis of terminal non-reducing N-acetyl-D-hexosamine residues in N-acetyl-beta-D-hexosaminides.</text>
        <dbReference type="EC" id="3.2.1.52"/>
    </reaction>
</comment>
<dbReference type="InterPro" id="IPR017853">
    <property type="entry name" value="GH"/>
</dbReference>
<proteinExistence type="inferred from homology"/>
<name>A0ABV9L224_9BACT</name>
<evidence type="ECO:0000313" key="6">
    <source>
        <dbReference type="EMBL" id="MFC4676557.1"/>
    </source>
</evidence>
<dbReference type="SUPFAM" id="SSF49785">
    <property type="entry name" value="Galactose-binding domain-like"/>
    <property type="match status" value="1"/>
</dbReference>
<feature type="domain" description="Glycoside hydrolase family 20 catalytic" evidence="5">
    <location>
        <begin position="2"/>
        <end position="248"/>
    </location>
</feature>
<evidence type="ECO:0000313" key="7">
    <source>
        <dbReference type="Proteomes" id="UP001596023"/>
    </source>
</evidence>
<sequence length="444" mass="50716">MKEVVEYAAKRYITIIPEIEMPGHSEEVLAAFPELSCAGEPYVNSDFCIGNPQTFVFLENVLSEVMELFPSELIHIGGDEAEKNGWRTCAKCNRLMNQEALKDADELQSYMIHRIETFLNANERRLLGWDEIMQGGLAPNATVMSWQGEKYGIDAARKGHDAIMTPINYCYLNFYQDAPDAHVLSWAGYTPLEKVYAYNPVPDSLDMEALKHILGIQGNVWAEYIPTEENEEMMIWPRALAIAETGWSLPEKKSYERFRKNALKAVEFMQSKGYSPFDLKNEVGQRREYADTVCHLAYQKPVEYKKMYTYEYTAGGKTALTDGLLGGWAPDDNRWQGFIGNSMDIVIDMETVQVINSIEATFMQDGFGWYWMPKEVEISISPDNKNFTLLTTVKNDIPFTQTGFFLKNFGWNGKTGGRYIRYIAKPDKESQKVGFLFVDEVIVK</sequence>
<evidence type="ECO:0000256" key="2">
    <source>
        <dbReference type="ARBA" id="ARBA00006285"/>
    </source>
</evidence>
<evidence type="ECO:0000256" key="4">
    <source>
        <dbReference type="ARBA" id="ARBA00022801"/>
    </source>
</evidence>
<dbReference type="InterPro" id="IPR008979">
    <property type="entry name" value="Galactose-bd-like_sf"/>
</dbReference>
<evidence type="ECO:0000256" key="1">
    <source>
        <dbReference type="ARBA" id="ARBA00001231"/>
    </source>
</evidence>
<dbReference type="Proteomes" id="UP001596023">
    <property type="component" value="Unassembled WGS sequence"/>
</dbReference>